<evidence type="ECO:0000256" key="2">
    <source>
        <dbReference type="ARBA" id="ARBA00011900"/>
    </source>
</evidence>
<dbReference type="InterPro" id="IPR002052">
    <property type="entry name" value="DNA_methylase_N6_adenine_CS"/>
</dbReference>
<organism evidence="8 9">
    <name type="scientific">Thermostichus vulcanus str. 'Rupite'</name>
    <dbReference type="NCBI Taxonomy" id="2813851"/>
    <lineage>
        <taxon>Bacteria</taxon>
        <taxon>Bacillati</taxon>
        <taxon>Cyanobacteriota</taxon>
        <taxon>Cyanophyceae</taxon>
        <taxon>Thermostichales</taxon>
        <taxon>Thermostichaceae</taxon>
        <taxon>Thermostichus</taxon>
    </lineage>
</organism>
<dbReference type="GO" id="GO:0032259">
    <property type="term" value="P:methylation"/>
    <property type="evidence" value="ECO:0007669"/>
    <property type="project" value="UniProtKB-KW"/>
</dbReference>
<dbReference type="Gene3D" id="1.10.1020.10">
    <property type="entry name" value="Adenine-specific Methyltransferase, Domain 2"/>
    <property type="match status" value="1"/>
</dbReference>
<evidence type="ECO:0000256" key="3">
    <source>
        <dbReference type="ARBA" id="ARBA00022603"/>
    </source>
</evidence>
<dbReference type="PANTHER" id="PTHR30481:SF3">
    <property type="entry name" value="DNA ADENINE METHYLASE"/>
    <property type="match status" value="1"/>
</dbReference>
<evidence type="ECO:0000313" key="9">
    <source>
        <dbReference type="Proteomes" id="UP000830835"/>
    </source>
</evidence>
<evidence type="ECO:0000256" key="4">
    <source>
        <dbReference type="ARBA" id="ARBA00022679"/>
    </source>
</evidence>
<proteinExistence type="inferred from homology"/>
<name>A0ABT0CC37_THEVL</name>
<evidence type="ECO:0000313" key="8">
    <source>
        <dbReference type="EMBL" id="MCJ2543284.1"/>
    </source>
</evidence>
<sequence>MGQRNRLTAQNKARPFLKWAGGKGQLLSQYEPFFPQEWGTYHEPFLGGGAVFFHLAQRQKNQGSTGSATDPGSPPAFRAALSDINPELVNVYRCVRDQVEDLIAQLTLHQAQHSADYYYTLRAAHSQDPLWRAARLLYLNKTCFNGLYRENSRGHFNVPLGRYRNPRICDADNLRAASQVLQGIELSVQPFWQILERVKPGDFVYLDPPYHPLSSSSRFTAYSRFPFGEAEQRYLREVFGALVQQQVQVMLSNSDCPFVRELYRGFPIYTISASRAINSQGHKRGRIPEVLVLGSPRCSLSSGSQQRVAGLTCSRG</sequence>
<keyword evidence="4 7" id="KW-0808">Transferase</keyword>
<dbReference type="EMBL" id="JAFIRA010000024">
    <property type="protein sequence ID" value="MCJ2543284.1"/>
    <property type="molecule type" value="Genomic_DNA"/>
</dbReference>
<dbReference type="PANTHER" id="PTHR30481">
    <property type="entry name" value="DNA ADENINE METHYLASE"/>
    <property type="match status" value="1"/>
</dbReference>
<comment type="catalytic activity">
    <reaction evidence="6 7">
        <text>a 2'-deoxyadenosine in DNA + S-adenosyl-L-methionine = an N(6)-methyl-2'-deoxyadenosine in DNA + S-adenosyl-L-homocysteine + H(+)</text>
        <dbReference type="Rhea" id="RHEA:15197"/>
        <dbReference type="Rhea" id="RHEA-COMP:12418"/>
        <dbReference type="Rhea" id="RHEA-COMP:12419"/>
        <dbReference type="ChEBI" id="CHEBI:15378"/>
        <dbReference type="ChEBI" id="CHEBI:57856"/>
        <dbReference type="ChEBI" id="CHEBI:59789"/>
        <dbReference type="ChEBI" id="CHEBI:90615"/>
        <dbReference type="ChEBI" id="CHEBI:90616"/>
        <dbReference type="EC" id="2.1.1.72"/>
    </reaction>
</comment>
<evidence type="ECO:0000256" key="1">
    <source>
        <dbReference type="ARBA" id="ARBA00006594"/>
    </source>
</evidence>
<comment type="similarity">
    <text evidence="1 7">Belongs to the N(4)/N(6)-methyltransferase family.</text>
</comment>
<gene>
    <name evidence="8" type="ORF">JX360_10250</name>
</gene>
<dbReference type="Proteomes" id="UP000830835">
    <property type="component" value="Unassembled WGS sequence"/>
</dbReference>
<evidence type="ECO:0000256" key="6">
    <source>
        <dbReference type="ARBA" id="ARBA00047942"/>
    </source>
</evidence>
<evidence type="ECO:0000256" key="5">
    <source>
        <dbReference type="ARBA" id="ARBA00022691"/>
    </source>
</evidence>
<dbReference type="GO" id="GO:0008168">
    <property type="term" value="F:methyltransferase activity"/>
    <property type="evidence" value="ECO:0007669"/>
    <property type="project" value="UniProtKB-KW"/>
</dbReference>
<dbReference type="InterPro" id="IPR023095">
    <property type="entry name" value="Ade_MeTrfase_dom_2"/>
</dbReference>
<keyword evidence="5 7" id="KW-0949">S-adenosyl-L-methionine</keyword>
<protein>
    <recommendedName>
        <fullName evidence="2 7">Site-specific DNA-methyltransferase (adenine-specific)</fullName>
        <ecNumber evidence="2 7">2.1.1.72</ecNumber>
    </recommendedName>
</protein>
<dbReference type="RefSeq" id="WP_244350559.1">
    <property type="nucleotide sequence ID" value="NZ_JAFIRA010000024.1"/>
</dbReference>
<comment type="caution">
    <text evidence="8">The sequence shown here is derived from an EMBL/GenBank/DDBJ whole genome shotgun (WGS) entry which is preliminary data.</text>
</comment>
<dbReference type="InterPro" id="IPR012327">
    <property type="entry name" value="MeTrfase_D12"/>
</dbReference>
<dbReference type="SUPFAM" id="SSF53335">
    <property type="entry name" value="S-adenosyl-L-methionine-dependent methyltransferases"/>
    <property type="match status" value="1"/>
</dbReference>
<keyword evidence="9" id="KW-1185">Reference proteome</keyword>
<dbReference type="InterPro" id="IPR029063">
    <property type="entry name" value="SAM-dependent_MTases_sf"/>
</dbReference>
<dbReference type="PRINTS" id="PR00505">
    <property type="entry name" value="D12N6MTFRASE"/>
</dbReference>
<dbReference type="Gene3D" id="3.40.50.150">
    <property type="entry name" value="Vaccinia Virus protein VP39"/>
    <property type="match status" value="1"/>
</dbReference>
<dbReference type="NCBIfam" id="TIGR00571">
    <property type="entry name" value="dam"/>
    <property type="match status" value="1"/>
</dbReference>
<dbReference type="EC" id="2.1.1.72" evidence="2 7"/>
<evidence type="ECO:0000256" key="7">
    <source>
        <dbReference type="RuleBase" id="RU361257"/>
    </source>
</evidence>
<dbReference type="InterPro" id="IPR012263">
    <property type="entry name" value="M_m6A_EcoRV"/>
</dbReference>
<dbReference type="Pfam" id="PF02086">
    <property type="entry name" value="MethyltransfD12"/>
    <property type="match status" value="1"/>
</dbReference>
<dbReference type="PIRSF" id="PIRSF000398">
    <property type="entry name" value="M_m6A_EcoRV"/>
    <property type="match status" value="1"/>
</dbReference>
<keyword evidence="3 7" id="KW-0489">Methyltransferase</keyword>
<accession>A0ABT0CC37</accession>
<dbReference type="PROSITE" id="PS00092">
    <property type="entry name" value="N6_MTASE"/>
    <property type="match status" value="1"/>
</dbReference>
<reference evidence="8" key="1">
    <citation type="submission" date="2021-02" db="EMBL/GenBank/DDBJ databases">
        <title>The CRISPR/cas machinery reduction and long-range gene transfer in the hot spring cyanobacterium Synechococcus.</title>
        <authorList>
            <person name="Dvorak P."/>
            <person name="Jahodarova E."/>
            <person name="Hasler P."/>
            <person name="Poulickova A."/>
        </authorList>
    </citation>
    <scope>NUCLEOTIDE SEQUENCE</scope>
    <source>
        <strain evidence="8">Rupite</strain>
    </source>
</reference>